<dbReference type="PANTHER" id="PTHR43811">
    <property type="entry name" value="FKBP-TYPE PEPTIDYL-PROLYL CIS-TRANS ISOMERASE FKPA"/>
    <property type="match status" value="1"/>
</dbReference>
<dbReference type="PROSITE" id="PS51257">
    <property type="entry name" value="PROKAR_LIPOPROTEIN"/>
    <property type="match status" value="1"/>
</dbReference>
<sequence length="156" mass="16716">MKHLIPALLALTLFISCAKNKKTENTDTLVDNVAKNEQQIKDYVAKNKLNAHRTESGLYYVVNEPGTGAQPTATSNVTVAYKGSFIDGKVFDESSAGISFGLDQVIKGWTEGIPYFKTGGSGTLIVPAHLGYGDNDYSSIPGGSVLIFDIKLISVN</sequence>
<evidence type="ECO:0000256" key="6">
    <source>
        <dbReference type="RuleBase" id="RU003915"/>
    </source>
</evidence>
<evidence type="ECO:0000256" key="2">
    <source>
        <dbReference type="ARBA" id="ARBA00006577"/>
    </source>
</evidence>
<comment type="caution">
    <text evidence="9">The sequence shown here is derived from an EMBL/GenBank/DDBJ whole genome shotgun (WGS) entry which is preliminary data.</text>
</comment>
<dbReference type="PROSITE" id="PS50059">
    <property type="entry name" value="FKBP_PPIASE"/>
    <property type="match status" value="1"/>
</dbReference>
<keyword evidence="3 5" id="KW-0697">Rotamase</keyword>
<keyword evidence="7" id="KW-0732">Signal</keyword>
<evidence type="ECO:0000313" key="10">
    <source>
        <dbReference type="Proteomes" id="UP001151133"/>
    </source>
</evidence>
<keyword evidence="4 5" id="KW-0413">Isomerase</keyword>
<reference evidence="9" key="1">
    <citation type="submission" date="2022-10" db="EMBL/GenBank/DDBJ databases">
        <title>Two novel species of Flavobacterium.</title>
        <authorList>
            <person name="Liu Q."/>
            <person name="Xin Y.-H."/>
        </authorList>
    </citation>
    <scope>NUCLEOTIDE SEQUENCE</scope>
    <source>
        <strain evidence="9">LS1R47</strain>
    </source>
</reference>
<dbReference type="RefSeq" id="WP_264285356.1">
    <property type="nucleotide sequence ID" value="NZ_JAOZEV010000001.1"/>
</dbReference>
<name>A0A9X2YXV0_9FLAO</name>
<evidence type="ECO:0000313" key="9">
    <source>
        <dbReference type="EMBL" id="MCV9930963.1"/>
    </source>
</evidence>
<evidence type="ECO:0000256" key="4">
    <source>
        <dbReference type="ARBA" id="ARBA00023235"/>
    </source>
</evidence>
<comment type="catalytic activity">
    <reaction evidence="1 5 6">
        <text>[protein]-peptidylproline (omega=180) = [protein]-peptidylproline (omega=0)</text>
        <dbReference type="Rhea" id="RHEA:16237"/>
        <dbReference type="Rhea" id="RHEA-COMP:10747"/>
        <dbReference type="Rhea" id="RHEA-COMP:10748"/>
        <dbReference type="ChEBI" id="CHEBI:83833"/>
        <dbReference type="ChEBI" id="CHEBI:83834"/>
        <dbReference type="EC" id="5.2.1.8"/>
    </reaction>
</comment>
<organism evidence="9 10">
    <name type="scientific">Flavobacterium frigoritolerans</name>
    <dbReference type="NCBI Taxonomy" id="2987686"/>
    <lineage>
        <taxon>Bacteria</taxon>
        <taxon>Pseudomonadati</taxon>
        <taxon>Bacteroidota</taxon>
        <taxon>Flavobacteriia</taxon>
        <taxon>Flavobacteriales</taxon>
        <taxon>Flavobacteriaceae</taxon>
        <taxon>Flavobacterium</taxon>
    </lineage>
</organism>
<dbReference type="GO" id="GO:0003755">
    <property type="term" value="F:peptidyl-prolyl cis-trans isomerase activity"/>
    <property type="evidence" value="ECO:0007669"/>
    <property type="project" value="UniProtKB-UniRule"/>
</dbReference>
<dbReference type="EC" id="5.2.1.8" evidence="6"/>
<keyword evidence="10" id="KW-1185">Reference proteome</keyword>
<feature type="signal peptide" evidence="7">
    <location>
        <begin position="1"/>
        <end position="18"/>
    </location>
</feature>
<feature type="domain" description="PPIase FKBP-type" evidence="8">
    <location>
        <begin position="74"/>
        <end position="156"/>
    </location>
</feature>
<dbReference type="InterPro" id="IPR001179">
    <property type="entry name" value="PPIase_FKBP_dom"/>
</dbReference>
<evidence type="ECO:0000256" key="3">
    <source>
        <dbReference type="ARBA" id="ARBA00023110"/>
    </source>
</evidence>
<dbReference type="Gene3D" id="3.10.50.40">
    <property type="match status" value="1"/>
</dbReference>
<accession>A0A9X2YXV0</accession>
<evidence type="ECO:0000256" key="1">
    <source>
        <dbReference type="ARBA" id="ARBA00000971"/>
    </source>
</evidence>
<dbReference type="AlphaFoldDB" id="A0A9X2YXV0"/>
<dbReference type="Pfam" id="PF00254">
    <property type="entry name" value="FKBP_C"/>
    <property type="match status" value="1"/>
</dbReference>
<comment type="similarity">
    <text evidence="2 6">Belongs to the FKBP-type PPIase family.</text>
</comment>
<dbReference type="Proteomes" id="UP001151133">
    <property type="component" value="Unassembled WGS sequence"/>
</dbReference>
<evidence type="ECO:0000256" key="7">
    <source>
        <dbReference type="SAM" id="SignalP"/>
    </source>
</evidence>
<dbReference type="SUPFAM" id="SSF54534">
    <property type="entry name" value="FKBP-like"/>
    <property type="match status" value="1"/>
</dbReference>
<dbReference type="InterPro" id="IPR046357">
    <property type="entry name" value="PPIase_dom_sf"/>
</dbReference>
<gene>
    <name evidence="9" type="ORF">OIU80_01580</name>
</gene>
<dbReference type="PANTHER" id="PTHR43811:SF19">
    <property type="entry name" value="39 KDA FK506-BINDING NUCLEAR PROTEIN"/>
    <property type="match status" value="1"/>
</dbReference>
<evidence type="ECO:0000256" key="5">
    <source>
        <dbReference type="PROSITE-ProRule" id="PRU00277"/>
    </source>
</evidence>
<feature type="chain" id="PRO_5040750334" description="Peptidyl-prolyl cis-trans isomerase" evidence="7">
    <location>
        <begin position="19"/>
        <end position="156"/>
    </location>
</feature>
<proteinExistence type="inferred from homology"/>
<protein>
    <recommendedName>
        <fullName evidence="6">Peptidyl-prolyl cis-trans isomerase</fullName>
        <ecNumber evidence="6">5.2.1.8</ecNumber>
    </recommendedName>
</protein>
<dbReference type="EMBL" id="JAOZEV010000001">
    <property type="protein sequence ID" value="MCV9930963.1"/>
    <property type="molecule type" value="Genomic_DNA"/>
</dbReference>
<evidence type="ECO:0000259" key="8">
    <source>
        <dbReference type="PROSITE" id="PS50059"/>
    </source>
</evidence>